<dbReference type="Proteomes" id="UP000447833">
    <property type="component" value="Unassembled WGS sequence"/>
</dbReference>
<dbReference type="PROSITE" id="PS51352">
    <property type="entry name" value="THIOREDOXIN_2"/>
    <property type="match status" value="1"/>
</dbReference>
<evidence type="ECO:0000256" key="3">
    <source>
        <dbReference type="ARBA" id="ARBA00023284"/>
    </source>
</evidence>
<dbReference type="InterPro" id="IPR036249">
    <property type="entry name" value="Thioredoxin-like_sf"/>
</dbReference>
<comment type="similarity">
    <text evidence="1">Belongs to the thioredoxin family.</text>
</comment>
<dbReference type="EMBL" id="WMEY01000014">
    <property type="protein sequence ID" value="MYL66040.1"/>
    <property type="molecule type" value="Genomic_DNA"/>
</dbReference>
<dbReference type="AlphaFoldDB" id="A0A845F5E2"/>
<proteinExistence type="inferred from homology"/>
<dbReference type="PANTHER" id="PTHR45663:SF11">
    <property type="entry name" value="GEO12009P1"/>
    <property type="match status" value="1"/>
</dbReference>
<evidence type="ECO:0000256" key="2">
    <source>
        <dbReference type="ARBA" id="ARBA00023157"/>
    </source>
</evidence>
<reference evidence="5 6" key="1">
    <citation type="submission" date="2019-11" db="EMBL/GenBank/DDBJ databases">
        <title>Genome sequences of 17 halophilic strains isolated from different environments.</title>
        <authorList>
            <person name="Furrow R.E."/>
        </authorList>
    </citation>
    <scope>NUCLEOTIDE SEQUENCE [LARGE SCALE GENOMIC DNA]</scope>
    <source>
        <strain evidence="5 6">22506_14_FS</strain>
    </source>
</reference>
<keyword evidence="2" id="KW-1015">Disulfide bond</keyword>
<feature type="domain" description="Thioredoxin" evidence="4">
    <location>
        <begin position="13"/>
        <end position="154"/>
    </location>
</feature>
<evidence type="ECO:0000313" key="5">
    <source>
        <dbReference type="EMBL" id="MYL66040.1"/>
    </source>
</evidence>
<name>A0A845F5E2_9BACL</name>
<gene>
    <name evidence="5" type="ORF">GLW07_22195</name>
</gene>
<evidence type="ECO:0000256" key="1">
    <source>
        <dbReference type="ARBA" id="ARBA00008987"/>
    </source>
</evidence>
<dbReference type="GO" id="GO:0015035">
    <property type="term" value="F:protein-disulfide reductase activity"/>
    <property type="evidence" value="ECO:0007669"/>
    <property type="project" value="TreeGrafter"/>
</dbReference>
<evidence type="ECO:0000313" key="6">
    <source>
        <dbReference type="Proteomes" id="UP000447833"/>
    </source>
</evidence>
<protein>
    <submittedName>
        <fullName evidence="5">Thiol reductase thioredoxin</fullName>
    </submittedName>
</protein>
<evidence type="ECO:0000259" key="4">
    <source>
        <dbReference type="PROSITE" id="PS51352"/>
    </source>
</evidence>
<organism evidence="5 6">
    <name type="scientific">Guptibacillus hwajinpoensis</name>
    <dbReference type="NCBI Taxonomy" id="208199"/>
    <lineage>
        <taxon>Bacteria</taxon>
        <taxon>Bacillati</taxon>
        <taxon>Bacillota</taxon>
        <taxon>Bacilli</taxon>
        <taxon>Bacillales</taxon>
        <taxon>Guptibacillaceae</taxon>
        <taxon>Guptibacillus</taxon>
    </lineage>
</organism>
<dbReference type="GO" id="GO:0005829">
    <property type="term" value="C:cytosol"/>
    <property type="evidence" value="ECO:0007669"/>
    <property type="project" value="TreeGrafter"/>
</dbReference>
<dbReference type="InterPro" id="IPR013766">
    <property type="entry name" value="Thioredoxin_domain"/>
</dbReference>
<dbReference type="PANTHER" id="PTHR45663">
    <property type="entry name" value="GEO12009P1"/>
    <property type="match status" value="1"/>
</dbReference>
<dbReference type="Gene3D" id="3.40.30.10">
    <property type="entry name" value="Glutaredoxin"/>
    <property type="match status" value="1"/>
</dbReference>
<keyword evidence="3" id="KW-0676">Redox-active center</keyword>
<dbReference type="SUPFAM" id="SSF52833">
    <property type="entry name" value="Thioredoxin-like"/>
    <property type="match status" value="1"/>
</dbReference>
<accession>A0A845F5E2</accession>
<dbReference type="GO" id="GO:0045454">
    <property type="term" value="P:cell redox homeostasis"/>
    <property type="evidence" value="ECO:0007669"/>
    <property type="project" value="TreeGrafter"/>
</dbReference>
<dbReference type="Pfam" id="PF00085">
    <property type="entry name" value="Thioredoxin"/>
    <property type="match status" value="1"/>
</dbReference>
<dbReference type="RefSeq" id="WP_160921717.1">
    <property type="nucleotide sequence ID" value="NZ_WMEY01000014.1"/>
</dbReference>
<comment type="caution">
    <text evidence="5">The sequence shown here is derived from an EMBL/GenBank/DDBJ whole genome shotgun (WGS) entry which is preliminary data.</text>
</comment>
<sequence>MKKAIIFLGIIIVLFGALAFVTNLSNSEKAEGNPYGKDSLDPATIDQLDDPLYQNQILPDELDKKLSKEDDAFVYFYSPTCIHCKNTSPILVPLAEDMDIDLKKYNVLEFEQGWNDYQIESTPTLVRFKDGKEVDRIVGTQTEETFKQWIEQNK</sequence>
<dbReference type="CDD" id="cd02947">
    <property type="entry name" value="TRX_family"/>
    <property type="match status" value="1"/>
</dbReference>